<dbReference type="GO" id="GO:0005737">
    <property type="term" value="C:cytoplasm"/>
    <property type="evidence" value="ECO:0007669"/>
    <property type="project" value="UniProtKB-SubCell"/>
</dbReference>
<feature type="binding site" evidence="7">
    <location>
        <position position="415"/>
    </location>
    <ligand>
        <name>ATP</name>
        <dbReference type="ChEBI" id="CHEBI:30616"/>
    </ligand>
</feature>
<dbReference type="FunFam" id="3.50.7.10:FF:000001">
    <property type="entry name" value="60 kDa chaperonin"/>
    <property type="match status" value="1"/>
</dbReference>
<dbReference type="NCBIfam" id="NF009489">
    <property type="entry name" value="PRK12851.1"/>
    <property type="match status" value="1"/>
</dbReference>
<dbReference type="EC" id="5.6.1.7" evidence="7"/>
<protein>
    <recommendedName>
        <fullName evidence="7">Chaperonin GroEL</fullName>
        <ecNumber evidence="7">5.6.1.7</ecNumber>
    </recommendedName>
    <alternativeName>
        <fullName evidence="7">60 kDa chaperonin</fullName>
    </alternativeName>
    <alternativeName>
        <fullName evidence="7">Chaperonin-60</fullName>
        <shortName evidence="7">Cpn60</shortName>
    </alternativeName>
</protein>
<proteinExistence type="inferred from homology"/>
<name>A0A4R5EPR8_9RHOB</name>
<dbReference type="GO" id="GO:0051082">
    <property type="term" value="F:unfolded protein binding"/>
    <property type="evidence" value="ECO:0007669"/>
    <property type="project" value="UniProtKB-UniRule"/>
</dbReference>
<dbReference type="NCBIfam" id="NF009487">
    <property type="entry name" value="PRK12849.1"/>
    <property type="match status" value="1"/>
</dbReference>
<dbReference type="Proteomes" id="UP000294662">
    <property type="component" value="Unassembled WGS sequence"/>
</dbReference>
<gene>
    <name evidence="7 10" type="primary">groL</name>
    <name evidence="7" type="synonym">groEL</name>
    <name evidence="10" type="ORF">E1B25_14120</name>
</gene>
<dbReference type="SUPFAM" id="SSF52029">
    <property type="entry name" value="GroEL apical domain-like"/>
    <property type="match status" value="1"/>
</dbReference>
<dbReference type="Gene3D" id="3.30.260.10">
    <property type="entry name" value="TCP-1-like chaperonin intermediate domain"/>
    <property type="match status" value="1"/>
</dbReference>
<evidence type="ECO:0000256" key="5">
    <source>
        <dbReference type="ARBA" id="ARBA00023186"/>
    </source>
</evidence>
<dbReference type="FunFam" id="1.10.560.10:FF:000001">
    <property type="entry name" value="60 kDa chaperonin"/>
    <property type="match status" value="1"/>
</dbReference>
<comment type="subcellular location">
    <subcellularLocation>
        <location evidence="7">Cytoplasm</location>
    </subcellularLocation>
</comment>
<dbReference type="Pfam" id="PF00118">
    <property type="entry name" value="Cpn60_TCP1"/>
    <property type="match status" value="1"/>
</dbReference>
<evidence type="ECO:0000256" key="2">
    <source>
        <dbReference type="ARBA" id="ARBA00022490"/>
    </source>
</evidence>
<dbReference type="InterPro" id="IPR018370">
    <property type="entry name" value="Chaperonin_Cpn60_CS"/>
</dbReference>
<dbReference type="NCBIfam" id="NF009488">
    <property type="entry name" value="PRK12850.1"/>
    <property type="match status" value="1"/>
</dbReference>
<dbReference type="PROSITE" id="PS00296">
    <property type="entry name" value="CHAPERONINS_CPN60"/>
    <property type="match status" value="1"/>
</dbReference>
<dbReference type="SUPFAM" id="SSF54849">
    <property type="entry name" value="GroEL-intermediate domain like"/>
    <property type="match status" value="1"/>
</dbReference>
<dbReference type="HAMAP" id="MF_00600">
    <property type="entry name" value="CH60"/>
    <property type="match status" value="1"/>
</dbReference>
<comment type="similarity">
    <text evidence="1 7 8">Belongs to the chaperonin (HSP60) family.</text>
</comment>
<dbReference type="InterPro" id="IPR001844">
    <property type="entry name" value="Cpn60/GroEL"/>
</dbReference>
<feature type="binding site" evidence="7">
    <location>
        <begin position="30"/>
        <end position="33"/>
    </location>
    <ligand>
        <name>ATP</name>
        <dbReference type="ChEBI" id="CHEBI:30616"/>
    </ligand>
</feature>
<feature type="binding site" evidence="7">
    <location>
        <begin position="87"/>
        <end position="91"/>
    </location>
    <ligand>
        <name>ATP</name>
        <dbReference type="ChEBI" id="CHEBI:30616"/>
    </ligand>
</feature>
<dbReference type="GO" id="GO:0042026">
    <property type="term" value="P:protein refolding"/>
    <property type="evidence" value="ECO:0007669"/>
    <property type="project" value="UniProtKB-UniRule"/>
</dbReference>
<feature type="binding site" evidence="7">
    <location>
        <position position="51"/>
    </location>
    <ligand>
        <name>ATP</name>
        <dbReference type="ChEBI" id="CHEBI:30616"/>
    </ligand>
</feature>
<dbReference type="CDD" id="cd03344">
    <property type="entry name" value="GroEL"/>
    <property type="match status" value="1"/>
</dbReference>
<dbReference type="NCBIfam" id="NF000592">
    <property type="entry name" value="PRK00013.1"/>
    <property type="match status" value="1"/>
</dbReference>
<dbReference type="AlphaFoldDB" id="A0A4R5EPR8"/>
<keyword evidence="4 7" id="KW-0067">ATP-binding</keyword>
<accession>A0A4R5EPR8</accession>
<evidence type="ECO:0000313" key="10">
    <source>
        <dbReference type="EMBL" id="TDE36648.1"/>
    </source>
</evidence>
<keyword evidence="2 7" id="KW-0963">Cytoplasm</keyword>
<comment type="function">
    <text evidence="7 9">Together with its co-chaperonin GroES, plays an essential role in assisting protein folding. The GroEL-GroES system forms a nano-cage that allows encapsulation of the non-native substrate proteins and provides a physical environment optimized to promote and accelerate protein folding.</text>
</comment>
<evidence type="ECO:0000256" key="9">
    <source>
        <dbReference type="RuleBase" id="RU000419"/>
    </source>
</evidence>
<dbReference type="GO" id="GO:0005524">
    <property type="term" value="F:ATP binding"/>
    <property type="evidence" value="ECO:0007669"/>
    <property type="project" value="UniProtKB-UniRule"/>
</dbReference>
<comment type="caution">
    <text evidence="10">The sequence shown here is derived from an EMBL/GenBank/DDBJ whole genome shotgun (WGS) entry which is preliminary data.</text>
</comment>
<dbReference type="InterPro" id="IPR027410">
    <property type="entry name" value="TCP-1-like_intermed_sf"/>
</dbReference>
<dbReference type="PRINTS" id="PR00298">
    <property type="entry name" value="CHAPERONIN60"/>
</dbReference>
<keyword evidence="5 7" id="KW-0143">Chaperone</keyword>
<dbReference type="RefSeq" id="WP_132830160.1">
    <property type="nucleotide sequence ID" value="NZ_SMFP01000009.1"/>
</dbReference>
<comment type="caution">
    <text evidence="7">Lacks conserved residue(s) required for the propagation of feature annotation.</text>
</comment>
<evidence type="ECO:0000313" key="11">
    <source>
        <dbReference type="Proteomes" id="UP000294662"/>
    </source>
</evidence>
<keyword evidence="3 7" id="KW-0547">Nucleotide-binding</keyword>
<evidence type="ECO:0000256" key="4">
    <source>
        <dbReference type="ARBA" id="ARBA00022840"/>
    </source>
</evidence>
<dbReference type="SUPFAM" id="SSF48592">
    <property type="entry name" value="GroEL equatorial domain-like"/>
    <property type="match status" value="1"/>
</dbReference>
<evidence type="ECO:0000256" key="3">
    <source>
        <dbReference type="ARBA" id="ARBA00022741"/>
    </source>
</evidence>
<dbReference type="GO" id="GO:0140662">
    <property type="term" value="F:ATP-dependent protein folding chaperone"/>
    <property type="evidence" value="ECO:0007669"/>
    <property type="project" value="InterPro"/>
</dbReference>
<dbReference type="PANTHER" id="PTHR45633">
    <property type="entry name" value="60 KDA HEAT SHOCK PROTEIN, MITOCHONDRIAL"/>
    <property type="match status" value="1"/>
</dbReference>
<comment type="subunit">
    <text evidence="7 9">Forms a cylinder of 14 subunits composed of two heptameric rings stacked back-to-back. Interacts with the co-chaperonin GroES.</text>
</comment>
<reference evidence="10 11" key="1">
    <citation type="submission" date="2019-03" db="EMBL/GenBank/DDBJ databases">
        <authorList>
            <person name="Zhang S."/>
        </authorList>
    </citation>
    <scope>NUCLEOTIDE SEQUENCE [LARGE SCALE GENOMIC DNA]</scope>
    <source>
        <strain evidence="10 11">S4J41</strain>
    </source>
</reference>
<dbReference type="NCBIfam" id="TIGR02348">
    <property type="entry name" value="GroEL"/>
    <property type="match status" value="1"/>
</dbReference>
<dbReference type="Gene3D" id="1.10.560.10">
    <property type="entry name" value="GroEL-like equatorial domain"/>
    <property type="match status" value="1"/>
</dbReference>
<keyword evidence="11" id="KW-1185">Reference proteome</keyword>
<evidence type="ECO:0000256" key="1">
    <source>
        <dbReference type="ARBA" id="ARBA00006607"/>
    </source>
</evidence>
<evidence type="ECO:0000256" key="6">
    <source>
        <dbReference type="ARBA" id="ARBA00023235"/>
    </source>
</evidence>
<organism evidence="10 11">
    <name type="scientific">Antarcticimicrobium sediminis</name>
    <dbReference type="NCBI Taxonomy" id="2546227"/>
    <lineage>
        <taxon>Bacteria</taxon>
        <taxon>Pseudomonadati</taxon>
        <taxon>Pseudomonadota</taxon>
        <taxon>Alphaproteobacteria</taxon>
        <taxon>Rhodobacterales</taxon>
        <taxon>Paracoccaceae</taxon>
        <taxon>Antarcticimicrobium</taxon>
    </lineage>
</organism>
<dbReference type="InterPro" id="IPR027413">
    <property type="entry name" value="GROEL-like_equatorial_sf"/>
</dbReference>
<feature type="binding site" evidence="7">
    <location>
        <position position="496"/>
    </location>
    <ligand>
        <name>ATP</name>
        <dbReference type="ChEBI" id="CHEBI:30616"/>
    </ligand>
</feature>
<sequence length="550" mass="57860">MAAKDVKFDTEARNKMLKGVNILANAVKVTLGPKGRNVVLDKSFGAPRITKDGVSVAKEIELEDKFENMGAQMVKEVASRTNDEAGDGTTTATVLAQAIVREGMKAVAAGMNPMDLKRGIDLATAKVVAGIKAAARDVTDSAEVAQVGTISANGESEIGQQIADAMQKVGNEGVITVEENKGLETETTVVEGMQFDRGYLSPYFVTNPDKMIAELEDCMILLHEKKLSSLQAMVPLLESVIQSQKPLLIIAEDVEGEALATLVVNKLRGGLKIAAVKAPGFGDRRKSMLQDIAILTGGQVISEDLGMKLENVTMDMLGTAKKIQITKDETTIVDGAGDKAEIEARVAQIRTQIEETTSDYDREKLQERVAKLAGGVAVIRVGGMTETEVKERKDRVDDALNATRAAVQEGIVVGGGVALVQAGKALIGMEGANADQTNGIAIIRKSLEAPLRQIAENAGVDGAVVAGKVRESDDVTFGYNAQTDEYGDMFKFGVIDPAKVVRHALQDAASIAGLLITTEAMVADKPAKDGAGAGGGMPDMGGMGGMGGMM</sequence>
<dbReference type="EMBL" id="SMFP01000009">
    <property type="protein sequence ID" value="TDE36648.1"/>
    <property type="molecule type" value="Genomic_DNA"/>
</dbReference>
<dbReference type="GO" id="GO:0016853">
    <property type="term" value="F:isomerase activity"/>
    <property type="evidence" value="ECO:0007669"/>
    <property type="project" value="UniProtKB-KW"/>
</dbReference>
<dbReference type="OrthoDB" id="9766614at2"/>
<dbReference type="Gene3D" id="3.50.7.10">
    <property type="entry name" value="GroEL"/>
    <property type="match status" value="1"/>
</dbReference>
<evidence type="ECO:0000256" key="8">
    <source>
        <dbReference type="RuleBase" id="RU000418"/>
    </source>
</evidence>
<evidence type="ECO:0000256" key="7">
    <source>
        <dbReference type="HAMAP-Rule" id="MF_00600"/>
    </source>
</evidence>
<dbReference type="InterPro" id="IPR002423">
    <property type="entry name" value="Cpn60/GroEL/TCP-1"/>
</dbReference>
<keyword evidence="6 7" id="KW-0413">Isomerase</keyword>
<dbReference type="InterPro" id="IPR027409">
    <property type="entry name" value="GroEL-like_apical_dom_sf"/>
</dbReference>